<reference evidence="11" key="1">
    <citation type="journal article" date="2015" name="Genome Announc.">
        <title>Draft whole-genome sequence of the biocontrol agent Trichoderma harzianum T6776.</title>
        <authorList>
            <person name="Baroncelli R."/>
            <person name="Piaggeschi G."/>
            <person name="Fiorini L."/>
            <person name="Bertolini E."/>
            <person name="Zapparata A."/>
            <person name="Pe M.E."/>
            <person name="Sarrocco S."/>
            <person name="Vannacci G."/>
        </authorList>
    </citation>
    <scope>NUCLEOTIDE SEQUENCE [LARGE SCALE GENOMIC DNA]</scope>
    <source>
        <strain evidence="11">T6776</strain>
    </source>
</reference>
<keyword evidence="8" id="KW-0862">Zinc</keyword>
<dbReference type="PROSITE" id="PS00518">
    <property type="entry name" value="ZF_RING_1"/>
    <property type="match status" value="1"/>
</dbReference>
<dbReference type="PANTHER" id="PTHR11685">
    <property type="entry name" value="RBR FAMILY RING FINGER AND IBR DOMAIN-CONTAINING"/>
    <property type="match status" value="1"/>
</dbReference>
<protein>
    <recommendedName>
        <fullName evidence="2">RBR-type E3 ubiquitin transferase</fullName>
        <ecNumber evidence="2">2.3.2.31</ecNumber>
    </recommendedName>
</protein>
<organism evidence="10 11">
    <name type="scientific">Trichoderma harzianum</name>
    <name type="common">Hypocrea lixii</name>
    <dbReference type="NCBI Taxonomy" id="5544"/>
    <lineage>
        <taxon>Eukaryota</taxon>
        <taxon>Fungi</taxon>
        <taxon>Dikarya</taxon>
        <taxon>Ascomycota</taxon>
        <taxon>Pezizomycotina</taxon>
        <taxon>Sordariomycetes</taxon>
        <taxon>Hypocreomycetidae</taxon>
        <taxon>Hypocreales</taxon>
        <taxon>Hypocreaceae</taxon>
        <taxon>Trichoderma</taxon>
    </lineage>
</organism>
<evidence type="ECO:0000256" key="8">
    <source>
        <dbReference type="ARBA" id="ARBA00022833"/>
    </source>
</evidence>
<evidence type="ECO:0000256" key="3">
    <source>
        <dbReference type="ARBA" id="ARBA00022679"/>
    </source>
</evidence>
<name>A0A0F9XNE5_TRIHA</name>
<dbReference type="PROSITE" id="PS51873">
    <property type="entry name" value="TRIAD"/>
    <property type="match status" value="1"/>
</dbReference>
<proteinExistence type="predicted"/>
<dbReference type="InterPro" id="IPR044066">
    <property type="entry name" value="TRIAD_supradom"/>
</dbReference>
<evidence type="ECO:0000256" key="7">
    <source>
        <dbReference type="ARBA" id="ARBA00022786"/>
    </source>
</evidence>
<accession>A0A0F9XNE5</accession>
<dbReference type="OrthoDB" id="10009520at2759"/>
<dbReference type="InterPro" id="IPR002867">
    <property type="entry name" value="IBR_dom"/>
</dbReference>
<evidence type="ECO:0000259" key="9">
    <source>
        <dbReference type="PROSITE" id="PS51873"/>
    </source>
</evidence>
<feature type="domain" description="RING-type" evidence="9">
    <location>
        <begin position="150"/>
        <end position="338"/>
    </location>
</feature>
<keyword evidence="4" id="KW-0479">Metal-binding</keyword>
<keyword evidence="7" id="KW-0833">Ubl conjugation pathway</keyword>
<dbReference type="SUPFAM" id="SSF57850">
    <property type="entry name" value="RING/U-box"/>
    <property type="match status" value="2"/>
</dbReference>
<keyword evidence="3" id="KW-0808">Transferase</keyword>
<comment type="caution">
    <text evidence="10">The sequence shown here is derived from an EMBL/GenBank/DDBJ whole genome shotgun (WGS) entry which is preliminary data.</text>
</comment>
<dbReference type="EMBL" id="JOKZ01000034">
    <property type="protein sequence ID" value="KKP06045.1"/>
    <property type="molecule type" value="Genomic_DNA"/>
</dbReference>
<dbReference type="GO" id="GO:0008270">
    <property type="term" value="F:zinc ion binding"/>
    <property type="evidence" value="ECO:0007669"/>
    <property type="project" value="UniProtKB-KW"/>
</dbReference>
<evidence type="ECO:0000256" key="1">
    <source>
        <dbReference type="ARBA" id="ARBA00001798"/>
    </source>
</evidence>
<dbReference type="InterPro" id="IPR017907">
    <property type="entry name" value="Znf_RING_CS"/>
</dbReference>
<evidence type="ECO:0000256" key="5">
    <source>
        <dbReference type="ARBA" id="ARBA00022737"/>
    </source>
</evidence>
<dbReference type="Gene3D" id="1.20.120.1750">
    <property type="match status" value="1"/>
</dbReference>
<comment type="catalytic activity">
    <reaction evidence="1">
        <text>[E2 ubiquitin-conjugating enzyme]-S-ubiquitinyl-L-cysteine + [acceptor protein]-L-lysine = [E2 ubiquitin-conjugating enzyme]-L-cysteine + [acceptor protein]-N(6)-ubiquitinyl-L-lysine.</text>
        <dbReference type="EC" id="2.3.2.31"/>
    </reaction>
</comment>
<dbReference type="GO" id="GO:0016567">
    <property type="term" value="P:protein ubiquitination"/>
    <property type="evidence" value="ECO:0007669"/>
    <property type="project" value="InterPro"/>
</dbReference>
<dbReference type="InterPro" id="IPR031127">
    <property type="entry name" value="E3_UB_ligase_RBR"/>
</dbReference>
<evidence type="ECO:0000313" key="10">
    <source>
        <dbReference type="EMBL" id="KKP06045.1"/>
    </source>
</evidence>
<dbReference type="GO" id="GO:0061630">
    <property type="term" value="F:ubiquitin protein ligase activity"/>
    <property type="evidence" value="ECO:0007669"/>
    <property type="project" value="UniProtKB-EC"/>
</dbReference>
<keyword evidence="5" id="KW-0677">Repeat</keyword>
<dbReference type="AlphaFoldDB" id="A0A0F9XNE5"/>
<dbReference type="EC" id="2.3.2.31" evidence="2"/>
<dbReference type="Proteomes" id="UP000034112">
    <property type="component" value="Unassembled WGS sequence"/>
</dbReference>
<gene>
    <name evidence="10" type="ORF">THAR02_01826</name>
</gene>
<evidence type="ECO:0000313" key="11">
    <source>
        <dbReference type="Proteomes" id="UP000034112"/>
    </source>
</evidence>
<dbReference type="CDD" id="cd20335">
    <property type="entry name" value="BRcat_RBR"/>
    <property type="match status" value="1"/>
</dbReference>
<dbReference type="Pfam" id="PF01485">
    <property type="entry name" value="IBR"/>
    <property type="match status" value="1"/>
</dbReference>
<dbReference type="OMA" id="ETCTICK"/>
<evidence type="ECO:0000256" key="4">
    <source>
        <dbReference type="ARBA" id="ARBA00022723"/>
    </source>
</evidence>
<dbReference type="CDD" id="cd22584">
    <property type="entry name" value="Rcat_RBR_unk"/>
    <property type="match status" value="1"/>
</dbReference>
<evidence type="ECO:0000256" key="2">
    <source>
        <dbReference type="ARBA" id="ARBA00012251"/>
    </source>
</evidence>
<evidence type="ECO:0000256" key="6">
    <source>
        <dbReference type="ARBA" id="ARBA00022771"/>
    </source>
</evidence>
<sequence>MFDELDEDTLKAIIEIQLREAQDLVKGKHHEGEQPDTELAMQLYCHELESLATACSDQAMSRSIAHAVLIDGDIIRNDIEKEQQAVRDREFAMNRQPSAAVASTAPPETVIEDEMIEKLAALYIGIDDDQYSTVGEPSSKRVEKSSSTIETRRCLACIADVPFFETVQCPCSHEYCLTCIAELFNAAISDESLFPPRCCGQPIPLGINQIFLPAELVGEYRAKELEYSMPNRTYCHQPACSAFIPSQFIQGDSATCMKCRSETCTICKGQSHDDHCPEDAVTLEVLRIAKENGWQRCYSCHRLVDLSTGCNHITCRCGAQFCYVCGVQWKTCKCDQWDENRLIDRANVLVDRDARDADGRQLEGARRAALVQHARNHLIVRSMVAGGAGTIALIVFEAR</sequence>
<keyword evidence="6" id="KW-0863">Zinc-finger</keyword>